<dbReference type="Proteomes" id="UP000019116">
    <property type="component" value="Chromosome 3D"/>
</dbReference>
<gene>
    <name evidence="10" type="primary">LOC123073736</name>
</gene>
<comment type="catalytic activity">
    <reaction evidence="7">
        <text>L-threonyl-[protein] + ATP = O-phospho-L-threonyl-[protein] + ADP + H(+)</text>
        <dbReference type="Rhea" id="RHEA:46608"/>
        <dbReference type="Rhea" id="RHEA-COMP:11060"/>
        <dbReference type="Rhea" id="RHEA-COMP:11605"/>
        <dbReference type="ChEBI" id="CHEBI:15378"/>
        <dbReference type="ChEBI" id="CHEBI:30013"/>
        <dbReference type="ChEBI" id="CHEBI:30616"/>
        <dbReference type="ChEBI" id="CHEBI:61977"/>
        <dbReference type="ChEBI" id="CHEBI:456216"/>
        <dbReference type="EC" id="2.7.11.1"/>
    </reaction>
</comment>
<evidence type="ECO:0000256" key="1">
    <source>
        <dbReference type="ARBA" id="ARBA00012513"/>
    </source>
</evidence>
<dbReference type="Gramene" id="TraesARI3D03G01835030.1">
    <property type="protein sequence ID" value="TraesARI3D03G01835030.1"/>
    <property type="gene ID" value="TraesARI3D03G01835030"/>
</dbReference>
<evidence type="ECO:0000256" key="8">
    <source>
        <dbReference type="ARBA" id="ARBA00048679"/>
    </source>
</evidence>
<dbReference type="Gramene" id="TraesCS3D02G030400.1">
    <property type="protein sequence ID" value="TraesCS3D02G030400.1"/>
    <property type="gene ID" value="TraesCS3D02G030400"/>
</dbReference>
<dbReference type="Gramene" id="TraesKAR3D01G0012370.1">
    <property type="protein sequence ID" value="cds.TraesKAR3D01G0012370.1"/>
    <property type="gene ID" value="TraesKAR3D01G0012370"/>
</dbReference>
<keyword evidence="11" id="KW-1185">Reference proteome</keyword>
<dbReference type="PROSITE" id="PS50011">
    <property type="entry name" value="PROTEIN_KINASE_DOM"/>
    <property type="match status" value="1"/>
</dbReference>
<evidence type="ECO:0000256" key="7">
    <source>
        <dbReference type="ARBA" id="ARBA00047899"/>
    </source>
</evidence>
<dbReference type="Gene3D" id="1.10.510.10">
    <property type="entry name" value="Transferase(Phosphotransferase) domain 1"/>
    <property type="match status" value="1"/>
</dbReference>
<dbReference type="InterPro" id="IPR008271">
    <property type="entry name" value="Ser/Thr_kinase_AS"/>
</dbReference>
<evidence type="ECO:0000313" key="10">
    <source>
        <dbReference type="EnsemblPlants" id="TraesCS3D02G030400.1"/>
    </source>
</evidence>
<dbReference type="GeneID" id="123073736"/>
<evidence type="ECO:0000256" key="2">
    <source>
        <dbReference type="ARBA" id="ARBA00022527"/>
    </source>
</evidence>
<dbReference type="Pfam" id="PF00069">
    <property type="entry name" value="Pkinase"/>
    <property type="match status" value="1"/>
</dbReference>
<dbReference type="Gramene" id="TraesLDM3D03G01801520.1">
    <property type="protein sequence ID" value="TraesLDM3D03G01801520.1"/>
    <property type="gene ID" value="TraesLDM3D03G01801520"/>
</dbReference>
<dbReference type="OMA" id="CKERIIG"/>
<evidence type="ECO:0000256" key="5">
    <source>
        <dbReference type="ARBA" id="ARBA00022777"/>
    </source>
</evidence>
<dbReference type="OrthoDB" id="689277at2759"/>
<dbReference type="Gramene" id="TraesJAG3D03G01812110.1">
    <property type="protein sequence ID" value="TraesJAG3D03G01812110.1"/>
    <property type="gene ID" value="TraesJAG3D03G01812110"/>
</dbReference>
<keyword evidence="3" id="KW-0808">Transferase</keyword>
<dbReference type="GO" id="GO:0004674">
    <property type="term" value="F:protein serine/threonine kinase activity"/>
    <property type="evidence" value="ECO:0007669"/>
    <property type="project" value="UniProtKB-KW"/>
</dbReference>
<dbReference type="PANTHER" id="PTHR45707:SF56">
    <property type="entry name" value="OS11G0608700 PROTEIN"/>
    <property type="match status" value="1"/>
</dbReference>
<dbReference type="EnsemblPlants" id="TraesCS3D02G030400.1">
    <property type="protein sequence ID" value="TraesCS3D02G030400.1"/>
    <property type="gene ID" value="TraesCS3D02G030400"/>
</dbReference>
<keyword evidence="6" id="KW-0067">ATP-binding</keyword>
<dbReference type="AlphaFoldDB" id="A0A3B6GPM9"/>
<dbReference type="Gramene" id="TraesJUL3D03G01821420.1">
    <property type="protein sequence ID" value="TraesJUL3D03G01821420.1"/>
    <property type="gene ID" value="TraesJUL3D03G01821420"/>
</dbReference>
<dbReference type="RefSeq" id="XP_044352717.1">
    <property type="nucleotide sequence ID" value="XM_044496782.1"/>
</dbReference>
<dbReference type="Gramene" id="TraesCAD_scaffold_104399_01G000100.1">
    <property type="protein sequence ID" value="TraesCAD_scaffold_104399_01G000100.1"/>
    <property type="gene ID" value="TraesCAD_scaffold_104399_01G000100"/>
</dbReference>
<dbReference type="InterPro" id="IPR000719">
    <property type="entry name" value="Prot_kinase_dom"/>
</dbReference>
<evidence type="ECO:0000256" key="3">
    <source>
        <dbReference type="ARBA" id="ARBA00022679"/>
    </source>
</evidence>
<dbReference type="Gramene" id="TraesCS3D03G0054800.1">
    <property type="protein sequence ID" value="TraesCS3D03G0054800.1.CDS"/>
    <property type="gene ID" value="TraesCS3D03G0054800"/>
</dbReference>
<evidence type="ECO:0000256" key="6">
    <source>
        <dbReference type="ARBA" id="ARBA00022840"/>
    </source>
</evidence>
<evidence type="ECO:0000256" key="4">
    <source>
        <dbReference type="ARBA" id="ARBA00022741"/>
    </source>
</evidence>
<dbReference type="Gramene" id="TraesROB_scaffold_171883_01G000100.1">
    <property type="protein sequence ID" value="TraesROB_scaffold_171883_01G000100.1"/>
    <property type="gene ID" value="TraesROB_scaffold_171883_01G000100"/>
</dbReference>
<feature type="domain" description="Protein kinase" evidence="9">
    <location>
        <begin position="24"/>
        <end position="199"/>
    </location>
</feature>
<dbReference type="Gene3D" id="3.30.200.20">
    <property type="entry name" value="Phosphorylase Kinase, domain 1"/>
    <property type="match status" value="1"/>
</dbReference>
<dbReference type="Gramene" id="TraesLAC3D03G01744950.1">
    <property type="protein sequence ID" value="TraesLAC3D03G01744950.1"/>
    <property type="gene ID" value="TraesLAC3D03G01744950"/>
</dbReference>
<dbReference type="PROSITE" id="PS00108">
    <property type="entry name" value="PROTEIN_KINASE_ST"/>
    <property type="match status" value="1"/>
</dbReference>
<dbReference type="FunFam" id="1.10.510.10:FF:001023">
    <property type="entry name" value="Os07g0541700 protein"/>
    <property type="match status" value="1"/>
</dbReference>
<dbReference type="PANTHER" id="PTHR45707">
    <property type="entry name" value="C2 CALCIUM/LIPID-BINDING PLANT PHOSPHORIBOSYLTRANSFERASE FAMILY PROTEIN"/>
    <property type="match status" value="1"/>
</dbReference>
<dbReference type="GO" id="GO:0005524">
    <property type="term" value="F:ATP binding"/>
    <property type="evidence" value="ECO:0007669"/>
    <property type="project" value="UniProtKB-KW"/>
</dbReference>
<sequence length="199" mass="22393">MLQYTSSTPRDFPFTFLQRITNDFCKERIIGRGGFGVVYKDVHDNGEVVAVKKLYNLLGLDDGQFKNELLNLMRVQHPNIIRLVGYCSETRDVVVEHNGKLILASMEERALCLEYMHGGTLDKLISDESSGLDWGARYKVIKGICKGLKHLHTGSKDPIYHLDLKPANILLDKDMTPKIGDFGMSRLFGSGFSGRREGV</sequence>
<keyword evidence="4" id="KW-0547">Nucleotide-binding</keyword>
<evidence type="ECO:0000259" key="9">
    <source>
        <dbReference type="PROSITE" id="PS50011"/>
    </source>
</evidence>
<dbReference type="Gramene" id="TraesRN3D0100060000.1">
    <property type="protein sequence ID" value="TraesRN3D0100060000.1"/>
    <property type="gene ID" value="TraesRN3D0100060000"/>
</dbReference>
<protein>
    <recommendedName>
        <fullName evidence="1">non-specific serine/threonine protein kinase</fullName>
        <ecNumber evidence="1">2.7.11.1</ecNumber>
    </recommendedName>
</protein>
<dbReference type="EC" id="2.7.11.1" evidence="1"/>
<name>A0A3B6GPM9_WHEAT</name>
<keyword evidence="2" id="KW-0723">Serine/threonine-protein kinase</keyword>
<reference evidence="10" key="1">
    <citation type="submission" date="2018-08" db="EMBL/GenBank/DDBJ databases">
        <authorList>
            <person name="Rossello M."/>
        </authorList>
    </citation>
    <scope>NUCLEOTIDE SEQUENCE [LARGE SCALE GENOMIC DNA]</scope>
    <source>
        <strain evidence="10">cv. Chinese Spring</strain>
    </source>
</reference>
<evidence type="ECO:0000313" key="11">
    <source>
        <dbReference type="Proteomes" id="UP000019116"/>
    </source>
</evidence>
<dbReference type="Gramene" id="TraesNOR3D03G01829880.1">
    <property type="protein sequence ID" value="TraesNOR3D03G01829880.1"/>
    <property type="gene ID" value="TraesNOR3D03G01829880"/>
</dbReference>
<dbReference type="Gramene" id="TraesMAC3D03G01801690.1">
    <property type="protein sequence ID" value="TraesMAC3D03G01801690.1"/>
    <property type="gene ID" value="TraesMAC3D03G01801690"/>
</dbReference>
<organism evidence="10">
    <name type="scientific">Triticum aestivum</name>
    <name type="common">Wheat</name>
    <dbReference type="NCBI Taxonomy" id="4565"/>
    <lineage>
        <taxon>Eukaryota</taxon>
        <taxon>Viridiplantae</taxon>
        <taxon>Streptophyta</taxon>
        <taxon>Embryophyta</taxon>
        <taxon>Tracheophyta</taxon>
        <taxon>Spermatophyta</taxon>
        <taxon>Magnoliopsida</taxon>
        <taxon>Liliopsida</taxon>
        <taxon>Poales</taxon>
        <taxon>Poaceae</taxon>
        <taxon>BOP clade</taxon>
        <taxon>Pooideae</taxon>
        <taxon>Triticodae</taxon>
        <taxon>Triticeae</taxon>
        <taxon>Triticinae</taxon>
        <taxon>Triticum</taxon>
    </lineage>
</organism>
<proteinExistence type="predicted"/>
<keyword evidence="5" id="KW-0418">Kinase</keyword>
<accession>A0A3B6GPM9</accession>
<dbReference type="STRING" id="4565.A0A3B6GPM9"/>
<dbReference type="FunFam" id="3.30.200.20:FF:000465">
    <property type="entry name" value="Cysteine-rich receptor-like protein kinase 6"/>
    <property type="match status" value="1"/>
</dbReference>
<reference evidence="10" key="2">
    <citation type="submission" date="2018-10" db="UniProtKB">
        <authorList>
            <consortium name="EnsemblPlants"/>
        </authorList>
    </citation>
    <scope>IDENTIFICATION</scope>
</reference>
<dbReference type="Gramene" id="TraesWEE_scaffold_084631_01G000100.1">
    <property type="protein sequence ID" value="TraesWEE_scaffold_084631_01G000100.1"/>
    <property type="gene ID" value="TraesWEE_scaffold_084631_01G000100"/>
</dbReference>
<dbReference type="SMR" id="A0A3B6GPM9"/>
<dbReference type="Gramene" id="TraesSTA3D03G01799580.1">
    <property type="protein sequence ID" value="TraesSTA3D03G01799580.1"/>
    <property type="gene ID" value="TraesSTA3D03G01799580"/>
</dbReference>
<dbReference type="Gramene" id="TraesCLE_scaffold_167622_01G000100.1">
    <property type="protein sequence ID" value="TraesCLE_scaffold_167622_01G000100.1"/>
    <property type="gene ID" value="TraesCLE_scaffold_167622_01G000100"/>
</dbReference>
<comment type="catalytic activity">
    <reaction evidence="8">
        <text>L-seryl-[protein] + ATP = O-phospho-L-seryl-[protein] + ADP + H(+)</text>
        <dbReference type="Rhea" id="RHEA:17989"/>
        <dbReference type="Rhea" id="RHEA-COMP:9863"/>
        <dbReference type="Rhea" id="RHEA-COMP:11604"/>
        <dbReference type="ChEBI" id="CHEBI:15378"/>
        <dbReference type="ChEBI" id="CHEBI:29999"/>
        <dbReference type="ChEBI" id="CHEBI:30616"/>
        <dbReference type="ChEBI" id="CHEBI:83421"/>
        <dbReference type="ChEBI" id="CHEBI:456216"/>
        <dbReference type="EC" id="2.7.11.1"/>
    </reaction>
</comment>
<dbReference type="SUPFAM" id="SSF56112">
    <property type="entry name" value="Protein kinase-like (PK-like)"/>
    <property type="match status" value="1"/>
</dbReference>
<dbReference type="InterPro" id="IPR011009">
    <property type="entry name" value="Kinase-like_dom_sf"/>
</dbReference>
<dbReference type="SMART" id="SM00220">
    <property type="entry name" value="S_TKc"/>
    <property type="match status" value="1"/>
</dbReference>